<dbReference type="GO" id="GO:0005524">
    <property type="term" value="F:ATP binding"/>
    <property type="evidence" value="ECO:0007669"/>
    <property type="project" value="UniProtKB-KW"/>
</dbReference>
<dbReference type="InterPro" id="IPR050388">
    <property type="entry name" value="ABC_Ni/Peptide_Import"/>
</dbReference>
<dbReference type="InterPro" id="IPR003439">
    <property type="entry name" value="ABC_transporter-like_ATP-bd"/>
</dbReference>
<accession>A0A540VT03</accession>
<dbReference type="GO" id="GO:0005886">
    <property type="term" value="C:plasma membrane"/>
    <property type="evidence" value="ECO:0007669"/>
    <property type="project" value="UniProtKB-SubCell"/>
</dbReference>
<name>A0A540VT03_9GAMM</name>
<comment type="caution">
    <text evidence="11">The sequence shown here is derived from an EMBL/GenBank/DDBJ whole genome shotgun (WGS) entry which is preliminary data.</text>
</comment>
<dbReference type="Gene3D" id="3.40.50.300">
    <property type="entry name" value="P-loop containing nucleotide triphosphate hydrolases"/>
    <property type="match status" value="2"/>
</dbReference>
<evidence type="ECO:0000256" key="6">
    <source>
        <dbReference type="ARBA" id="ARBA00022741"/>
    </source>
</evidence>
<dbReference type="GO" id="GO:0015833">
    <property type="term" value="P:peptide transport"/>
    <property type="evidence" value="ECO:0007669"/>
    <property type="project" value="InterPro"/>
</dbReference>
<evidence type="ECO:0000256" key="9">
    <source>
        <dbReference type="ARBA" id="ARBA00023136"/>
    </source>
</evidence>
<evidence type="ECO:0000256" key="4">
    <source>
        <dbReference type="ARBA" id="ARBA00022475"/>
    </source>
</evidence>
<keyword evidence="5" id="KW-0997">Cell inner membrane</keyword>
<evidence type="ECO:0000313" key="11">
    <source>
        <dbReference type="EMBL" id="TQE99890.1"/>
    </source>
</evidence>
<keyword evidence="3" id="KW-0813">Transport</keyword>
<keyword evidence="4" id="KW-1003">Cell membrane</keyword>
<feature type="domain" description="ABC transporter" evidence="10">
    <location>
        <begin position="278"/>
        <end position="519"/>
    </location>
</feature>
<comment type="subcellular location">
    <subcellularLocation>
        <location evidence="1">Cell inner membrane</location>
        <topology evidence="1">Peripheral membrane protein</topology>
    </subcellularLocation>
</comment>
<dbReference type="EMBL" id="VIFK01000034">
    <property type="protein sequence ID" value="TQE99890.1"/>
    <property type="molecule type" value="Genomic_DNA"/>
</dbReference>
<dbReference type="Proteomes" id="UP000315400">
    <property type="component" value="Unassembled WGS sequence"/>
</dbReference>
<evidence type="ECO:0000256" key="3">
    <source>
        <dbReference type="ARBA" id="ARBA00022448"/>
    </source>
</evidence>
<protein>
    <submittedName>
        <fullName evidence="11">ABC transporter ATP-binding protein</fullName>
    </submittedName>
</protein>
<dbReference type="InterPro" id="IPR027417">
    <property type="entry name" value="P-loop_NTPase"/>
</dbReference>
<keyword evidence="9" id="KW-0472">Membrane</keyword>
<comment type="similarity">
    <text evidence="2">Belongs to the ABC transporter superfamily.</text>
</comment>
<organism evidence="11 12">
    <name type="scientific">Spiribacter salinus</name>
    <dbReference type="NCBI Taxonomy" id="1335746"/>
    <lineage>
        <taxon>Bacteria</taxon>
        <taxon>Pseudomonadati</taxon>
        <taxon>Pseudomonadota</taxon>
        <taxon>Gammaproteobacteria</taxon>
        <taxon>Chromatiales</taxon>
        <taxon>Ectothiorhodospiraceae</taxon>
        <taxon>Spiribacter</taxon>
    </lineage>
</organism>
<evidence type="ECO:0000256" key="1">
    <source>
        <dbReference type="ARBA" id="ARBA00004417"/>
    </source>
</evidence>
<sequence>MKKKQLLLDIEGLKIEGFTGEEWVPIIKGVDLKLHRGEVMGLIGESGAGKSTIGAAAMGYARDGTRISGGSIDFDGMELTTATESERRALRGARIAYVAQSAAASFNPAHKIIDQHTEAPLHYRIQKRMEAQEDAMELYERLRLPNPKEIGFRYPHQVSGGQLQRAMTAMAMSCRPDLIIFDEPTTALDVTTQIEVLAAIRDIVDQFNTAAIYITHDLAVVAQMADTIKVLLKGEEVEQASTEKMLSDPQEDYTKSLWAVRSFKRPQKSRPKDATPLVSVQNVDAAYTGGEKVLEDVSFDIYEGMTVAVVGESGSGKSTTARCITGLLPPMSGQVLFSGEALPPSYHDRTKDQLRQAQMIYQMADTALNPKVKISEIIGRPAQFYSGLKGAALKSRVDELLDLIELEPSQYYDRYPPELSGGQKQRIGIARALAAEPSFIICDEVTSALDQLVAEGILKLLDRLQKELGLAYMFITHDLATVRSIADEVVVMQNGKVVEQGPKEEMFTPPHHPYTDLLLSSVPEMDPNWLTTLLEERGVDNVGESADV</sequence>
<dbReference type="InterPro" id="IPR003593">
    <property type="entry name" value="AAA+_ATPase"/>
</dbReference>
<gene>
    <name evidence="11" type="ORF">FKY71_06250</name>
</gene>
<evidence type="ECO:0000256" key="5">
    <source>
        <dbReference type="ARBA" id="ARBA00022519"/>
    </source>
</evidence>
<evidence type="ECO:0000313" key="12">
    <source>
        <dbReference type="Proteomes" id="UP000315400"/>
    </source>
</evidence>
<evidence type="ECO:0000256" key="7">
    <source>
        <dbReference type="ARBA" id="ARBA00022840"/>
    </source>
</evidence>
<dbReference type="FunFam" id="3.40.50.300:FF:002585">
    <property type="entry name" value="Glutathione import ATP-binding protein GsiA"/>
    <property type="match status" value="1"/>
</dbReference>
<keyword evidence="6" id="KW-0547">Nucleotide-binding</keyword>
<dbReference type="PROSITE" id="PS50893">
    <property type="entry name" value="ABC_TRANSPORTER_2"/>
    <property type="match status" value="2"/>
</dbReference>
<dbReference type="SUPFAM" id="SSF52540">
    <property type="entry name" value="P-loop containing nucleoside triphosphate hydrolases"/>
    <property type="match status" value="2"/>
</dbReference>
<evidence type="ECO:0000259" key="10">
    <source>
        <dbReference type="PROSITE" id="PS50893"/>
    </source>
</evidence>
<dbReference type="InterPro" id="IPR013563">
    <property type="entry name" value="Oligopep_ABC_C"/>
</dbReference>
<dbReference type="PANTHER" id="PTHR43297">
    <property type="entry name" value="OLIGOPEPTIDE TRANSPORT ATP-BINDING PROTEIN APPD"/>
    <property type="match status" value="1"/>
</dbReference>
<dbReference type="PANTHER" id="PTHR43297:SF14">
    <property type="entry name" value="ATPASE AAA-TYPE CORE DOMAIN-CONTAINING PROTEIN"/>
    <property type="match status" value="1"/>
</dbReference>
<keyword evidence="7 11" id="KW-0067">ATP-binding</keyword>
<dbReference type="Pfam" id="PF08352">
    <property type="entry name" value="oligo_HPY"/>
    <property type="match status" value="1"/>
</dbReference>
<dbReference type="Pfam" id="PF00005">
    <property type="entry name" value="ABC_tran"/>
    <property type="match status" value="2"/>
</dbReference>
<feature type="domain" description="ABC transporter" evidence="10">
    <location>
        <begin position="8"/>
        <end position="258"/>
    </location>
</feature>
<dbReference type="InterPro" id="IPR017871">
    <property type="entry name" value="ABC_transporter-like_CS"/>
</dbReference>
<reference evidence="11 12" key="1">
    <citation type="submission" date="2019-06" db="EMBL/GenBank/DDBJ databases">
        <title>Metagenome assembled Genome of Spiribacter salinus SL48-SHIP from the microbial mat of Salt Lake 48 (Novosibirsk region, Russia).</title>
        <authorList>
            <person name="Shipova A."/>
            <person name="Rozanov A.S."/>
            <person name="Bryanskaya A.V."/>
            <person name="Peltek S.E."/>
        </authorList>
    </citation>
    <scope>NUCLEOTIDE SEQUENCE [LARGE SCALE GENOMIC DNA]</scope>
    <source>
        <strain evidence="11">SL48-SHIP-2</strain>
    </source>
</reference>
<dbReference type="PROSITE" id="PS00211">
    <property type="entry name" value="ABC_TRANSPORTER_1"/>
    <property type="match status" value="1"/>
</dbReference>
<dbReference type="SMART" id="SM00382">
    <property type="entry name" value="AAA"/>
    <property type="match status" value="2"/>
</dbReference>
<dbReference type="AlphaFoldDB" id="A0A540VT03"/>
<dbReference type="GO" id="GO:0016887">
    <property type="term" value="F:ATP hydrolysis activity"/>
    <property type="evidence" value="ECO:0007669"/>
    <property type="project" value="InterPro"/>
</dbReference>
<keyword evidence="8" id="KW-1278">Translocase</keyword>
<dbReference type="CDD" id="cd03257">
    <property type="entry name" value="ABC_NikE_OppD_transporters"/>
    <property type="match status" value="2"/>
</dbReference>
<evidence type="ECO:0000256" key="2">
    <source>
        <dbReference type="ARBA" id="ARBA00005417"/>
    </source>
</evidence>
<evidence type="ECO:0000256" key="8">
    <source>
        <dbReference type="ARBA" id="ARBA00022967"/>
    </source>
</evidence>
<proteinExistence type="inferred from homology"/>